<keyword evidence="5" id="KW-0378">Hydrolase</keyword>
<keyword evidence="10" id="KW-1185">Reference proteome</keyword>
<evidence type="ECO:0000313" key="9">
    <source>
        <dbReference type="EMBL" id="RMB91862.1"/>
    </source>
</evidence>
<feature type="domain" description="Integrase catalytic" evidence="8">
    <location>
        <begin position="148"/>
        <end position="317"/>
    </location>
</feature>
<keyword evidence="6" id="KW-0695">RNA-directed DNA polymerase</keyword>
<dbReference type="GO" id="GO:0003964">
    <property type="term" value="F:RNA-directed DNA polymerase activity"/>
    <property type="evidence" value="ECO:0007669"/>
    <property type="project" value="UniProtKB-KW"/>
</dbReference>
<evidence type="ECO:0000256" key="2">
    <source>
        <dbReference type="ARBA" id="ARBA00022695"/>
    </source>
</evidence>
<dbReference type="PANTHER" id="PTHR41694:SF3">
    <property type="entry name" value="RNA-DIRECTED DNA POLYMERASE-RELATED"/>
    <property type="match status" value="1"/>
</dbReference>
<evidence type="ECO:0000256" key="5">
    <source>
        <dbReference type="ARBA" id="ARBA00022801"/>
    </source>
</evidence>
<evidence type="ECO:0000259" key="8">
    <source>
        <dbReference type="PROSITE" id="PS50994"/>
    </source>
</evidence>
<dbReference type="SUPFAM" id="SSF53098">
    <property type="entry name" value="Ribonuclease H-like"/>
    <property type="match status" value="1"/>
</dbReference>
<proteinExistence type="predicted"/>
<dbReference type="EMBL" id="QRBI01000233">
    <property type="protein sequence ID" value="RMB91862.1"/>
    <property type="molecule type" value="Genomic_DNA"/>
</dbReference>
<evidence type="ECO:0000256" key="6">
    <source>
        <dbReference type="ARBA" id="ARBA00022918"/>
    </source>
</evidence>
<dbReference type="InterPro" id="IPR001584">
    <property type="entry name" value="Integrase_cat-core"/>
</dbReference>
<keyword evidence="3" id="KW-0540">Nuclease</keyword>
<dbReference type="AlphaFoldDB" id="A0A3M0ITP5"/>
<protein>
    <recommendedName>
        <fullName evidence="8">Integrase catalytic domain-containing protein</fullName>
    </recommendedName>
</protein>
<dbReference type="PROSITE" id="PS50994">
    <property type="entry name" value="INTEGRASE"/>
    <property type="match status" value="1"/>
</dbReference>
<name>A0A3M0ITP5_HIRRU</name>
<dbReference type="STRING" id="333673.A0A3M0ITP5"/>
<accession>A0A3M0ITP5</accession>
<dbReference type="Gene3D" id="3.30.420.10">
    <property type="entry name" value="Ribonuclease H-like superfamily/Ribonuclease H"/>
    <property type="match status" value="1"/>
</dbReference>
<dbReference type="Proteomes" id="UP000269221">
    <property type="component" value="Unassembled WGS sequence"/>
</dbReference>
<comment type="caution">
    <text evidence="9">The sequence shown here is derived from an EMBL/GenBank/DDBJ whole genome shotgun (WGS) entry which is preliminary data.</text>
</comment>
<dbReference type="GO" id="GO:0016787">
    <property type="term" value="F:hydrolase activity"/>
    <property type="evidence" value="ECO:0007669"/>
    <property type="project" value="UniProtKB-KW"/>
</dbReference>
<reference evidence="9 10" key="1">
    <citation type="submission" date="2018-07" db="EMBL/GenBank/DDBJ databases">
        <title>A high quality draft genome assembly of the barn swallow (H. rustica rustica).</title>
        <authorList>
            <person name="Formenti G."/>
            <person name="Chiara M."/>
            <person name="Poveda L."/>
            <person name="Francoijs K.-J."/>
            <person name="Bonisoli-Alquati A."/>
            <person name="Canova L."/>
            <person name="Gianfranceschi L."/>
            <person name="Horner D.S."/>
            <person name="Saino N."/>
        </authorList>
    </citation>
    <scope>NUCLEOTIDE SEQUENCE [LARGE SCALE GENOMIC DNA]</scope>
    <source>
        <strain evidence="9">Chelidonia</strain>
        <tissue evidence="9">Blood</tissue>
    </source>
</reference>
<sequence length="433" mass="47097">MGETSPKMEEGGGLSWREKSKVFSQSQQGPLNLRGATPAEPLAQGALALSTAKGNAPGSGASQDLPLGARSAQWTVIEVDLLEESQDLMVDHTGLNSEYFVIGDAEHTPMEIEIAPMTIKGNMPKLILLGRCPQPPFCLGNEEIIPQAIPTPVGVPVDDKTPDVYWAEVVGKDKPIMGCNLTRGTDHLHVEGLLDTESEVTVIPEKDVAITLGLATHSWQTSRKIKIDNIPVYKMKEFLEFVQQWGVENTTGIPDCPTGQSVVEHAHQTLKQVLAKQSSSTMGMSPQQRLCKALFTINFLNCSFENMSPPVVRPQLQSCPSLGQHSKDLELLERAQRRHQDEQRDGAALLGGKAGRAGIVHHGQQKLWGYFLELLEVVSTSENVREEHFAVGNMGSGFTEHPCVGPCVGADLLLEMDFGNTKGPLPSSNMQIK</sequence>
<dbReference type="InterPro" id="IPR012337">
    <property type="entry name" value="RNaseH-like_sf"/>
</dbReference>
<feature type="compositionally biased region" description="Basic and acidic residues" evidence="7">
    <location>
        <begin position="1"/>
        <end position="21"/>
    </location>
</feature>
<dbReference type="GO" id="GO:0035613">
    <property type="term" value="F:RNA stem-loop binding"/>
    <property type="evidence" value="ECO:0007669"/>
    <property type="project" value="TreeGrafter"/>
</dbReference>
<keyword evidence="2" id="KW-0548">Nucleotidyltransferase</keyword>
<organism evidence="9 10">
    <name type="scientific">Hirundo rustica rustica</name>
    <dbReference type="NCBI Taxonomy" id="333673"/>
    <lineage>
        <taxon>Eukaryota</taxon>
        <taxon>Metazoa</taxon>
        <taxon>Chordata</taxon>
        <taxon>Craniata</taxon>
        <taxon>Vertebrata</taxon>
        <taxon>Euteleostomi</taxon>
        <taxon>Archelosauria</taxon>
        <taxon>Archosauria</taxon>
        <taxon>Dinosauria</taxon>
        <taxon>Saurischia</taxon>
        <taxon>Theropoda</taxon>
        <taxon>Coelurosauria</taxon>
        <taxon>Aves</taxon>
        <taxon>Neognathae</taxon>
        <taxon>Neoaves</taxon>
        <taxon>Telluraves</taxon>
        <taxon>Australaves</taxon>
        <taxon>Passeriformes</taxon>
        <taxon>Sylvioidea</taxon>
        <taxon>Hirundinidae</taxon>
        <taxon>Hirundo</taxon>
    </lineage>
</organism>
<keyword evidence="1" id="KW-0808">Transferase</keyword>
<dbReference type="OrthoDB" id="6372777at2759"/>
<gene>
    <name evidence="9" type="ORF">DUI87_31724</name>
</gene>
<dbReference type="PANTHER" id="PTHR41694">
    <property type="entry name" value="ENDOGENOUS RETROVIRUS GROUP K MEMBER POL PROTEIN"/>
    <property type="match status" value="1"/>
</dbReference>
<evidence type="ECO:0000256" key="4">
    <source>
        <dbReference type="ARBA" id="ARBA00022759"/>
    </source>
</evidence>
<evidence type="ECO:0000256" key="7">
    <source>
        <dbReference type="SAM" id="MobiDB-lite"/>
    </source>
</evidence>
<evidence type="ECO:0000256" key="1">
    <source>
        <dbReference type="ARBA" id="ARBA00022679"/>
    </source>
</evidence>
<dbReference type="GO" id="GO:0004519">
    <property type="term" value="F:endonuclease activity"/>
    <property type="evidence" value="ECO:0007669"/>
    <property type="project" value="UniProtKB-KW"/>
</dbReference>
<feature type="region of interest" description="Disordered" evidence="7">
    <location>
        <begin position="1"/>
        <end position="37"/>
    </location>
</feature>
<evidence type="ECO:0000313" key="10">
    <source>
        <dbReference type="Proteomes" id="UP000269221"/>
    </source>
</evidence>
<dbReference type="InterPro" id="IPR036397">
    <property type="entry name" value="RNaseH_sf"/>
</dbReference>
<evidence type="ECO:0000256" key="3">
    <source>
        <dbReference type="ARBA" id="ARBA00022722"/>
    </source>
</evidence>
<keyword evidence="4" id="KW-0255">Endonuclease</keyword>
<dbReference type="GO" id="GO:0015074">
    <property type="term" value="P:DNA integration"/>
    <property type="evidence" value="ECO:0007669"/>
    <property type="project" value="InterPro"/>
</dbReference>